<protein>
    <submittedName>
        <fullName evidence="1">Uncharacterized protein</fullName>
    </submittedName>
</protein>
<reference evidence="1" key="1">
    <citation type="submission" date="2018-05" db="EMBL/GenBank/DDBJ databases">
        <authorList>
            <person name="Lanie J.A."/>
            <person name="Ng W.-L."/>
            <person name="Kazmierczak K.M."/>
            <person name="Andrzejewski T.M."/>
            <person name="Davidsen T.M."/>
            <person name="Wayne K.J."/>
            <person name="Tettelin H."/>
            <person name="Glass J.I."/>
            <person name="Rusch D."/>
            <person name="Podicherti R."/>
            <person name="Tsui H.-C.T."/>
            <person name="Winkler M.E."/>
        </authorList>
    </citation>
    <scope>NUCLEOTIDE SEQUENCE</scope>
</reference>
<dbReference type="AlphaFoldDB" id="A0A381WB98"/>
<dbReference type="EMBL" id="UINC01011139">
    <property type="protein sequence ID" value="SVA49288.1"/>
    <property type="molecule type" value="Genomic_DNA"/>
</dbReference>
<evidence type="ECO:0000313" key="1">
    <source>
        <dbReference type="EMBL" id="SVA49288.1"/>
    </source>
</evidence>
<proteinExistence type="predicted"/>
<accession>A0A381WB98</accession>
<name>A0A381WB98_9ZZZZ</name>
<sequence length="257" mass="29234">MFRRFRIAVLLYILILVGGGAWLTRTDSTDWQEPLWVLVYPINADHSKASDSYIRNLEPDRFTAIERFFSQQGRAYGLELEQPVTIRVATPLFTLPPSPPLARDTLSVMWWSLKLRYWVWNVERQQSEPHADIKVFLLYHDPKLVSSLPHSLGLQKGLIGVVHAFAASHMSESNNVVIAHEIMHTVGASDKYDSKSGQPIYPDGYAEPNLKPRYPQLKAEIMGGRIPLGEKDAQIPRSLKQVVVGQQTAIELDWLTY</sequence>
<organism evidence="1">
    <name type="scientific">marine metagenome</name>
    <dbReference type="NCBI Taxonomy" id="408172"/>
    <lineage>
        <taxon>unclassified sequences</taxon>
        <taxon>metagenomes</taxon>
        <taxon>ecological metagenomes</taxon>
    </lineage>
</organism>
<gene>
    <name evidence="1" type="ORF">METZ01_LOCUS102142</name>
</gene>